<reference evidence="2" key="1">
    <citation type="submission" date="2023-07" db="EMBL/GenBank/DDBJ databases">
        <authorList>
            <consortium name="AG Swart"/>
            <person name="Singh M."/>
            <person name="Singh A."/>
            <person name="Seah K."/>
            <person name="Emmerich C."/>
        </authorList>
    </citation>
    <scope>NUCLEOTIDE SEQUENCE</scope>
    <source>
        <strain evidence="2">DP1</strain>
    </source>
</reference>
<accession>A0AAD1Y8V7</accession>
<evidence type="ECO:0000256" key="1">
    <source>
        <dbReference type="SAM" id="Coils"/>
    </source>
</evidence>
<organism evidence="2 3">
    <name type="scientific">Euplotes crassus</name>
    <dbReference type="NCBI Taxonomy" id="5936"/>
    <lineage>
        <taxon>Eukaryota</taxon>
        <taxon>Sar</taxon>
        <taxon>Alveolata</taxon>
        <taxon>Ciliophora</taxon>
        <taxon>Intramacronucleata</taxon>
        <taxon>Spirotrichea</taxon>
        <taxon>Hypotrichia</taxon>
        <taxon>Euplotida</taxon>
        <taxon>Euplotidae</taxon>
        <taxon>Moneuplotes</taxon>
    </lineage>
</organism>
<dbReference type="EMBL" id="CAMPGE010028634">
    <property type="protein sequence ID" value="CAI2386146.1"/>
    <property type="molecule type" value="Genomic_DNA"/>
</dbReference>
<feature type="coiled-coil region" evidence="1">
    <location>
        <begin position="4"/>
        <end position="38"/>
    </location>
</feature>
<sequence length="94" mass="10645">MNSLESLRAKIDMIKQKCDQAKREADMEKEALHQIESDLGRMEADKAAKIHEVKCKSDRKAQIQQIIMQSEQALGKMQQSATQLTRAMDDALGQ</sequence>
<comment type="caution">
    <text evidence="2">The sequence shown here is derived from an EMBL/GenBank/DDBJ whole genome shotgun (WGS) entry which is preliminary data.</text>
</comment>
<protein>
    <submittedName>
        <fullName evidence="2">Uncharacterized protein</fullName>
    </submittedName>
</protein>
<evidence type="ECO:0000313" key="2">
    <source>
        <dbReference type="EMBL" id="CAI2386146.1"/>
    </source>
</evidence>
<name>A0AAD1Y8V7_EUPCR</name>
<proteinExistence type="predicted"/>
<keyword evidence="3" id="KW-1185">Reference proteome</keyword>
<dbReference type="AlphaFoldDB" id="A0AAD1Y8V7"/>
<evidence type="ECO:0000313" key="3">
    <source>
        <dbReference type="Proteomes" id="UP001295684"/>
    </source>
</evidence>
<gene>
    <name evidence="2" type="ORF">ECRASSUSDP1_LOCUS27749</name>
</gene>
<dbReference type="Proteomes" id="UP001295684">
    <property type="component" value="Unassembled WGS sequence"/>
</dbReference>
<keyword evidence="1" id="KW-0175">Coiled coil</keyword>